<keyword evidence="1" id="KW-0233">DNA recombination</keyword>
<evidence type="ECO:0000259" key="2">
    <source>
        <dbReference type="PROSITE" id="PS51898"/>
    </source>
</evidence>
<dbReference type="EMBL" id="JAZGJU010000196">
    <property type="protein sequence ID" value="MEE6130550.1"/>
    <property type="molecule type" value="Genomic_DNA"/>
</dbReference>
<dbReference type="SUPFAM" id="SSF56349">
    <property type="entry name" value="DNA breaking-rejoining enzymes"/>
    <property type="match status" value="1"/>
</dbReference>
<keyword evidence="4" id="KW-1185">Reference proteome</keyword>
<sequence>RHTFATVSISLGIPIEVVSKLLGHTNIRTTQVYAKIVDNVKIKEMGKWDKI</sequence>
<gene>
    <name evidence="3" type="ORF">V2E39_24400</name>
</gene>
<dbReference type="InterPro" id="IPR013762">
    <property type="entry name" value="Integrase-like_cat_sf"/>
</dbReference>
<protein>
    <submittedName>
        <fullName evidence="3">Tyrosine-type recombinase/integrase</fullName>
    </submittedName>
</protein>
<evidence type="ECO:0000256" key="1">
    <source>
        <dbReference type="ARBA" id="ARBA00023172"/>
    </source>
</evidence>
<comment type="caution">
    <text evidence="3">The sequence shown here is derived from an EMBL/GenBank/DDBJ whole genome shotgun (WGS) entry which is preliminary data.</text>
</comment>
<organism evidence="3 4">
    <name type="scientific">Chryseobacterium arthrosphaerae</name>
    <dbReference type="NCBI Taxonomy" id="651561"/>
    <lineage>
        <taxon>Bacteria</taxon>
        <taxon>Pseudomonadati</taxon>
        <taxon>Bacteroidota</taxon>
        <taxon>Flavobacteriia</taxon>
        <taxon>Flavobacteriales</taxon>
        <taxon>Weeksellaceae</taxon>
        <taxon>Chryseobacterium group</taxon>
        <taxon>Chryseobacterium</taxon>
    </lineage>
</organism>
<dbReference type="InterPro" id="IPR002104">
    <property type="entry name" value="Integrase_catalytic"/>
</dbReference>
<dbReference type="InterPro" id="IPR011010">
    <property type="entry name" value="DNA_brk_join_enz"/>
</dbReference>
<dbReference type="RefSeq" id="WP_330937702.1">
    <property type="nucleotide sequence ID" value="NZ_JAZGJU010000196.1"/>
</dbReference>
<evidence type="ECO:0000313" key="4">
    <source>
        <dbReference type="Proteomes" id="UP001350005"/>
    </source>
</evidence>
<name>A0ABU7R6X4_9FLAO</name>
<reference evidence="3 4" key="1">
    <citation type="submission" date="2024-01" db="EMBL/GenBank/DDBJ databases">
        <title>Whole genome of Chryseobacterium arthrosphaerae NNCa 2741.</title>
        <authorList>
            <person name="Boriskina E.V."/>
            <person name="Gordinskaya N.A."/>
            <person name="Kropotov V.S."/>
            <person name="Alekseeva A.E."/>
            <person name="Makhova M.A."/>
            <person name="Kryazhev D.V."/>
            <person name="Shkurkina I.S."/>
        </authorList>
    </citation>
    <scope>NUCLEOTIDE SEQUENCE [LARGE SCALE GENOMIC DNA]</scope>
    <source>
        <strain evidence="3 4">NNCa 2741</strain>
    </source>
</reference>
<dbReference type="Gene3D" id="1.10.443.10">
    <property type="entry name" value="Intergrase catalytic core"/>
    <property type="match status" value="1"/>
</dbReference>
<evidence type="ECO:0000313" key="3">
    <source>
        <dbReference type="EMBL" id="MEE6130550.1"/>
    </source>
</evidence>
<proteinExistence type="predicted"/>
<dbReference type="PROSITE" id="PS51898">
    <property type="entry name" value="TYR_RECOMBINASE"/>
    <property type="match status" value="1"/>
</dbReference>
<feature type="domain" description="Tyr recombinase" evidence="2">
    <location>
        <begin position="1"/>
        <end position="47"/>
    </location>
</feature>
<accession>A0ABU7R6X4</accession>
<dbReference type="Pfam" id="PF00589">
    <property type="entry name" value="Phage_integrase"/>
    <property type="match status" value="1"/>
</dbReference>
<feature type="non-terminal residue" evidence="3">
    <location>
        <position position="1"/>
    </location>
</feature>
<dbReference type="Proteomes" id="UP001350005">
    <property type="component" value="Unassembled WGS sequence"/>
</dbReference>